<dbReference type="Gene3D" id="2.120.10.80">
    <property type="entry name" value="Kelch-type beta propeller"/>
    <property type="match status" value="1"/>
</dbReference>
<feature type="compositionally biased region" description="Polar residues" evidence="3">
    <location>
        <begin position="482"/>
        <end position="503"/>
    </location>
</feature>
<dbReference type="Pfam" id="PF12768">
    <property type="entry name" value="Rax2"/>
    <property type="match status" value="1"/>
</dbReference>
<dbReference type="InterPro" id="IPR048265">
    <property type="entry name" value="Rax2-like_third"/>
</dbReference>
<protein>
    <recommendedName>
        <fullName evidence="5">SH3 domain-containing protein</fullName>
    </recommendedName>
</protein>
<dbReference type="InterPro" id="IPR048266">
    <property type="entry name" value="Rax2-like_second"/>
</dbReference>
<reference evidence="6" key="1">
    <citation type="submission" date="2022-07" db="EMBL/GenBank/DDBJ databases">
        <title>Phylogenomic reconstructions and comparative analyses of Kickxellomycotina fungi.</title>
        <authorList>
            <person name="Reynolds N.K."/>
            <person name="Stajich J.E."/>
            <person name="Barry K."/>
            <person name="Grigoriev I.V."/>
            <person name="Crous P."/>
            <person name="Smith M.E."/>
        </authorList>
    </citation>
    <scope>NUCLEOTIDE SEQUENCE</scope>
    <source>
        <strain evidence="6">RSA 476</strain>
    </source>
</reference>
<evidence type="ECO:0000313" key="6">
    <source>
        <dbReference type="EMBL" id="KAJ2866981.1"/>
    </source>
</evidence>
<dbReference type="SMART" id="SM00326">
    <property type="entry name" value="SH3"/>
    <property type="match status" value="1"/>
</dbReference>
<feature type="domain" description="SH3" evidence="5">
    <location>
        <begin position="1639"/>
        <end position="1704"/>
    </location>
</feature>
<dbReference type="InterPro" id="IPR036028">
    <property type="entry name" value="SH3-like_dom_sf"/>
</dbReference>
<feature type="region of interest" description="Disordered" evidence="3">
    <location>
        <begin position="1"/>
        <end position="42"/>
    </location>
</feature>
<feature type="region of interest" description="Disordered" evidence="3">
    <location>
        <begin position="480"/>
        <end position="503"/>
    </location>
</feature>
<feature type="compositionally biased region" description="Polar residues" evidence="3">
    <location>
        <begin position="10"/>
        <end position="19"/>
    </location>
</feature>
<dbReference type="InterPro" id="IPR015915">
    <property type="entry name" value="Kelch-typ_b-propeller"/>
</dbReference>
<evidence type="ECO:0000256" key="1">
    <source>
        <dbReference type="ARBA" id="ARBA00022443"/>
    </source>
</evidence>
<proteinExistence type="predicted"/>
<dbReference type="SUPFAM" id="SSF50044">
    <property type="entry name" value="SH3-domain"/>
    <property type="match status" value="1"/>
</dbReference>
<name>A0A9W8M8E5_9FUNG</name>
<evidence type="ECO:0000256" key="3">
    <source>
        <dbReference type="SAM" id="MobiDB-lite"/>
    </source>
</evidence>
<evidence type="ECO:0000313" key="7">
    <source>
        <dbReference type="Proteomes" id="UP001140074"/>
    </source>
</evidence>
<feature type="compositionally biased region" description="Low complexity" evidence="3">
    <location>
        <begin position="20"/>
        <end position="42"/>
    </location>
</feature>
<dbReference type="CDD" id="cd00174">
    <property type="entry name" value="SH3"/>
    <property type="match status" value="1"/>
</dbReference>
<sequence length="1713" mass="179760">MAKRCAGAEQQASFFHTATRSTPSNSPSECSPSSNSSSVSCDRVPSAARSSAWLRCIAIIAVLFVASPALAADLSTLPSSTPATTPVSTLSSNINSDVSSSSSSSVPSENSEELEDGGGIGIVGAFSGISSFSPTTSGSALSLNSSRTSLAALSQSSASLLASASADGQITAACAFYNKDGSILSAYIGGSFTTLNSTEVGYIASVNAAGQIDSMNGGVNGPVNALFCNQNSGIVYVGGNFTTVSASLTSSVATMRSNSTGALTLYSSVTKSWLPLPFHGLNGPVFDFAEMDSNVYAVGAFSATVDNATNTALNTQPVNLSACTITGGNSAEIPGFSDPRNIICTSNADSSGNTWLMRDKLTGFYRIDFPFKTTPSLLRLMNTVYQSRGTKAIRIEAASTNQALTMSYLDPVTKSEQFCTQSCPVLQNYQWQEYRFVDNSATLGNISGIVINIVDWYGMGGGFNKIELYQRDPRVYADDRFSSSPCSQQASRPSSSITGDWKTTTPASYHGTYKTLTVAKADINSEQTQGARVRMVPYVPESGFYKIYMMVPGCQNSNTCLQRSSARVELSMTRKRAVLATVAQHNFADEEIEVYTGYMPASTQEFSMSISVGLDANGVVNAQATTVELVVDYFRLERVTSYTNLNGVIEIASNLASPSQMDGPLYQPLNVSLPDNSIVYSATAGVSNDTRPDTTLYLGGRFSSQDSGYHNIAQYRNSKLKPLSNTGIWGTVYSMTFANSSLYIGGSFNATADQALALSNVAQFNTTDQTWYPLSGGVDGAVSNITPYSPFGPNVVAMSGSFQTLIAGPGSGNEAISMHGLAMWDTAFNQWTYTPFIKGSPSLLFSDSWQKRANNVALVAGSLSAVAALKAEGALLLDAQQNIQPLGMLGSSLRPDDSGKLAVNTGLWYAKKNGTTPQLIVGGRFKTPDGSVNLAKLKDGKWRKLLDGVGGEVLTINNAANLLFIGGVANVTESSSDHGESNFGGLVVYNMDSRSSVGIQQLQGPTGDHTTVRVNKVAIRADTSMVVVGGNFSTAGGMLSCPYICTLDINENQWSPMTSSSLVDQVTDLLFSGSTLYVAGTFQNGTSPRMYLMRYNFASSSWDSVPGATALLGPITSLTPGIGEAGVTTFYISGMAASGGAPYLAKYDGTSVALADYTIGSSSTVRSILEVPRSRIPGSVIGSSSSSSLNRRSSATIPSGYVLVVSGDLDLPGGQRASNAFFYDNQWAPFLSTIQADGSPGYIGSVFFERPPTNVYQRHRLSVALVILIAIAIALGITFLIVLVGLVYIYLRNRREAAATASAASAALAATAGGAGTTKAPPSAAVFGNTGAGGTSDYARLGAGAAAVSGAGALAMRSQRTVQGDHYSNGAGERDTWGDNAFVGEQVSFDNIAPKTDRLVSGQPARLAGLAGVSRQAAVSSETYVHYDDRKGEGKYPAGSAGNDLNDSLDSIFESAAAEAEAEAEVEARERTASAGSMDAVLAGAAAAAAQHKMPSPHHYNGGNSMPNEPSSDSTDYSRTSMYRPDSTNPFEQRLAMRESQGTFPPAGPYADGTDGLGHIPMPRAHHMESEQAAAAALTGATGAASKAGGKGSRRRSETASTRNTEAGLSASQSPSSRPSGESSINGSSTHLPIRDSLRQYPVFYAKFTFSSRETGELGFRAGERVFVIDQSDEIWWMGIVDHGSDQPLEQGVFPATYVSGAPPKSTDWAELV</sequence>
<dbReference type="InterPro" id="IPR001452">
    <property type="entry name" value="SH3_domain"/>
</dbReference>
<comment type="caution">
    <text evidence="6">The sequence shown here is derived from an EMBL/GenBank/DDBJ whole genome shotgun (WGS) entry which is preliminary data.</text>
</comment>
<feature type="compositionally biased region" description="Low complexity" evidence="3">
    <location>
        <begin position="1610"/>
        <end position="1629"/>
    </location>
</feature>
<keyword evidence="7" id="KW-1185">Reference proteome</keyword>
<feature type="transmembrane region" description="Helical" evidence="4">
    <location>
        <begin position="52"/>
        <end position="71"/>
    </location>
</feature>
<feature type="region of interest" description="Disordered" evidence="3">
    <location>
        <begin position="1488"/>
        <end position="1528"/>
    </location>
</feature>
<organism evidence="6 7">
    <name type="scientific">Coemansia aciculifera</name>
    <dbReference type="NCBI Taxonomy" id="417176"/>
    <lineage>
        <taxon>Eukaryota</taxon>
        <taxon>Fungi</taxon>
        <taxon>Fungi incertae sedis</taxon>
        <taxon>Zoopagomycota</taxon>
        <taxon>Kickxellomycotina</taxon>
        <taxon>Kickxellomycetes</taxon>
        <taxon>Kickxellales</taxon>
        <taxon>Kickxellaceae</taxon>
        <taxon>Coemansia</taxon>
    </lineage>
</organism>
<dbReference type="PANTHER" id="PTHR31778:SF2">
    <property type="entry name" value="BUD SITE SELECTION PROTEIN RAX2"/>
    <property type="match status" value="1"/>
</dbReference>
<gene>
    <name evidence="6" type="ORF">GGH94_001148</name>
</gene>
<feature type="transmembrane region" description="Helical" evidence="4">
    <location>
        <begin position="1261"/>
        <end position="1291"/>
    </location>
</feature>
<evidence type="ECO:0000259" key="5">
    <source>
        <dbReference type="PROSITE" id="PS50002"/>
    </source>
</evidence>
<dbReference type="EMBL" id="JANBUY010000027">
    <property type="protein sequence ID" value="KAJ2866981.1"/>
    <property type="molecule type" value="Genomic_DNA"/>
</dbReference>
<keyword evidence="4" id="KW-0812">Transmembrane</keyword>
<feature type="region of interest" description="Disordered" evidence="3">
    <location>
        <begin position="1541"/>
        <end position="1632"/>
    </location>
</feature>
<dbReference type="SUPFAM" id="SSF117281">
    <property type="entry name" value="Kelch motif"/>
    <property type="match status" value="1"/>
</dbReference>
<feature type="region of interest" description="Disordered" evidence="3">
    <location>
        <begin position="76"/>
        <end position="115"/>
    </location>
</feature>
<keyword evidence="4" id="KW-0472">Membrane</keyword>
<feature type="compositionally biased region" description="Low complexity" evidence="3">
    <location>
        <begin position="1573"/>
        <end position="1588"/>
    </location>
</feature>
<keyword evidence="1 2" id="KW-0728">SH3 domain</keyword>
<accession>A0A9W8M8E5</accession>
<dbReference type="PROSITE" id="PS50002">
    <property type="entry name" value="SH3"/>
    <property type="match status" value="1"/>
</dbReference>
<evidence type="ECO:0000256" key="2">
    <source>
        <dbReference type="PROSITE-ProRule" id="PRU00192"/>
    </source>
</evidence>
<feature type="compositionally biased region" description="Polar residues" evidence="3">
    <location>
        <begin position="1502"/>
        <end position="1528"/>
    </location>
</feature>
<dbReference type="InterPro" id="IPR024982">
    <property type="entry name" value="Rax2-like_C"/>
</dbReference>
<dbReference type="PANTHER" id="PTHR31778">
    <property type="entry name" value="BUD SITE SELECTION PROTEIN RAX2"/>
    <property type="match status" value="1"/>
</dbReference>
<evidence type="ECO:0000256" key="4">
    <source>
        <dbReference type="SAM" id="Phobius"/>
    </source>
</evidence>
<dbReference type="Gene3D" id="2.30.30.40">
    <property type="entry name" value="SH3 Domains"/>
    <property type="match status" value="1"/>
</dbReference>
<keyword evidence="4" id="KW-1133">Transmembrane helix</keyword>
<dbReference type="Pfam" id="PF00018">
    <property type="entry name" value="SH3_1"/>
    <property type="match status" value="1"/>
</dbReference>
<dbReference type="Proteomes" id="UP001140074">
    <property type="component" value="Unassembled WGS sequence"/>
</dbReference>
<feature type="compositionally biased region" description="Low complexity" evidence="3">
    <location>
        <begin position="76"/>
        <end position="109"/>
    </location>
</feature>
<dbReference type="GO" id="GO:1902929">
    <property type="term" value="C:plasma membrane of growing cell tip"/>
    <property type="evidence" value="ECO:0007669"/>
    <property type="project" value="TreeGrafter"/>
</dbReference>
<dbReference type="Pfam" id="PF20842">
    <property type="entry name" value="Rax2_2"/>
    <property type="match status" value="1"/>
</dbReference>
<dbReference type="Pfam" id="PF20843">
    <property type="entry name" value="Rax2_3"/>
    <property type="match status" value="1"/>
</dbReference>